<evidence type="ECO:0000313" key="2">
    <source>
        <dbReference type="EMBL" id="ROR47268.1"/>
    </source>
</evidence>
<dbReference type="RefSeq" id="WP_123675957.1">
    <property type="nucleotide sequence ID" value="NZ_DALYZY010000001.1"/>
</dbReference>
<evidence type="ECO:0000256" key="1">
    <source>
        <dbReference type="SAM" id="SignalP"/>
    </source>
</evidence>
<dbReference type="PANTHER" id="PTHR34387">
    <property type="entry name" value="SLR1258 PROTEIN"/>
    <property type="match status" value="1"/>
</dbReference>
<dbReference type="EMBL" id="RJVL01000004">
    <property type="protein sequence ID" value="ROR47268.1"/>
    <property type="molecule type" value="Genomic_DNA"/>
</dbReference>
<keyword evidence="3" id="KW-1185">Reference proteome</keyword>
<gene>
    <name evidence="2" type="ORF">EDC60_1995</name>
</gene>
<dbReference type="GO" id="GO:0006974">
    <property type="term" value="P:DNA damage response"/>
    <property type="evidence" value="ECO:0007669"/>
    <property type="project" value="TreeGrafter"/>
</dbReference>
<sequence length="237" mass="24941">MQRTIKTIAACALMAGAVAAYAQNPSAPPQNVLQLSASGTVQVQQDLLVLTLAATKEAADAAGVQTQLKQALDAALAEARRAAQPQQMDVRTGAFGMYPRYGKDGKITGWQGRAELVLEGRDFPRITATAGKIQSMSISQIAFDLSREARAKVETEAQAQAIEAFKARASELARGFGFGGYTLREVAVNSNEMSPGPRPRMMAMEAKAASYASDAPVPVEAGKAQVVVTVAGSVQLK</sequence>
<dbReference type="Proteomes" id="UP000271868">
    <property type="component" value="Unassembled WGS sequence"/>
</dbReference>
<reference evidence="2 3" key="1">
    <citation type="submission" date="2018-11" db="EMBL/GenBank/DDBJ databases">
        <title>Genomic Encyclopedia of Type Strains, Phase IV (KMG-IV): sequencing the most valuable type-strain genomes for metagenomic binning, comparative biology and taxonomic classification.</title>
        <authorList>
            <person name="Goeker M."/>
        </authorList>
    </citation>
    <scope>NUCLEOTIDE SEQUENCE [LARGE SCALE GENOMIC DNA]</scope>
    <source>
        <strain evidence="2 3">DSM 15985</strain>
    </source>
</reference>
<proteinExistence type="predicted"/>
<dbReference type="Gene3D" id="3.30.70.2970">
    <property type="entry name" value="Protein of unknown function (DUF541), domain 2"/>
    <property type="match status" value="1"/>
</dbReference>
<organism evidence="2 3">
    <name type="scientific">Diaphorobacter nitroreducens</name>
    <dbReference type="NCBI Taxonomy" id="164759"/>
    <lineage>
        <taxon>Bacteria</taxon>
        <taxon>Pseudomonadati</taxon>
        <taxon>Pseudomonadota</taxon>
        <taxon>Betaproteobacteria</taxon>
        <taxon>Burkholderiales</taxon>
        <taxon>Comamonadaceae</taxon>
        <taxon>Diaphorobacter</taxon>
    </lineage>
</organism>
<dbReference type="AlphaFoldDB" id="A0AAX1WUS1"/>
<keyword evidence="1" id="KW-0732">Signal</keyword>
<dbReference type="Gene3D" id="3.30.110.170">
    <property type="entry name" value="Protein of unknown function (DUF541), domain 1"/>
    <property type="match status" value="1"/>
</dbReference>
<evidence type="ECO:0000313" key="3">
    <source>
        <dbReference type="Proteomes" id="UP000271868"/>
    </source>
</evidence>
<dbReference type="Pfam" id="PF04402">
    <property type="entry name" value="SIMPL"/>
    <property type="match status" value="1"/>
</dbReference>
<dbReference type="PANTHER" id="PTHR34387:SF1">
    <property type="entry name" value="PERIPLASMIC IMMUNOGENIC PROTEIN"/>
    <property type="match status" value="1"/>
</dbReference>
<dbReference type="InterPro" id="IPR052022">
    <property type="entry name" value="26kDa_periplasmic_antigen"/>
</dbReference>
<protein>
    <submittedName>
        <fullName evidence="2">Secreted protein</fullName>
    </submittedName>
</protein>
<comment type="caution">
    <text evidence="2">The sequence shown here is derived from an EMBL/GenBank/DDBJ whole genome shotgun (WGS) entry which is preliminary data.</text>
</comment>
<name>A0AAX1WUS1_9BURK</name>
<dbReference type="InterPro" id="IPR007497">
    <property type="entry name" value="SIMPL/DUF541"/>
</dbReference>
<feature type="chain" id="PRO_5043399119" evidence="1">
    <location>
        <begin position="23"/>
        <end position="237"/>
    </location>
</feature>
<feature type="signal peptide" evidence="1">
    <location>
        <begin position="1"/>
        <end position="22"/>
    </location>
</feature>
<accession>A0AAX1WUS1</accession>